<accession>A0AA36J3T1</accession>
<keyword evidence="3" id="KW-1185">Reference proteome</keyword>
<dbReference type="Proteomes" id="UP001178507">
    <property type="component" value="Unassembled WGS sequence"/>
</dbReference>
<evidence type="ECO:0000313" key="3">
    <source>
        <dbReference type="Proteomes" id="UP001178507"/>
    </source>
</evidence>
<dbReference type="InterPro" id="IPR016024">
    <property type="entry name" value="ARM-type_fold"/>
</dbReference>
<protein>
    <recommendedName>
        <fullName evidence="1">Rotatin N-terminal domain-containing protein</fullName>
    </recommendedName>
</protein>
<gene>
    <name evidence="2" type="ORF">EVOR1521_LOCUS21885</name>
</gene>
<feature type="domain" description="Rotatin N-terminal" evidence="1">
    <location>
        <begin position="23"/>
        <end position="118"/>
    </location>
</feature>
<evidence type="ECO:0000259" key="1">
    <source>
        <dbReference type="Pfam" id="PF14726"/>
    </source>
</evidence>
<evidence type="ECO:0000313" key="2">
    <source>
        <dbReference type="EMBL" id="CAJ1397981.1"/>
    </source>
</evidence>
<comment type="caution">
    <text evidence="2">The sequence shown here is derived from an EMBL/GenBank/DDBJ whole genome shotgun (WGS) entry which is preliminary data.</text>
</comment>
<proteinExistence type="predicted"/>
<dbReference type="Pfam" id="PF14726">
    <property type="entry name" value="RTTN_N"/>
    <property type="match status" value="1"/>
</dbReference>
<dbReference type="SUPFAM" id="SSF48371">
    <property type="entry name" value="ARM repeat"/>
    <property type="match status" value="1"/>
</dbReference>
<dbReference type="AlphaFoldDB" id="A0AA36J3T1"/>
<name>A0AA36J3T1_9DINO</name>
<sequence>MADTAVQTCAELAEKLAPGRLPDIRDRALKALSSKLEVGLLPAKAALDTPGVPQLLLHWLNDRQDAAPVPLLSAALRLIAQLARHNAVRLQEAGCVAFLQDFRPQVPTECLQSLDNALWALLSHGEEAHIVETPRRQELWERQVPDGETMFTPPKMLAPRSWEPVLKIPLTECSDLCKADQQLLLDLSVRLKFAEAPQRRSACRELAELAVDMPPTLLLAFPPLVEGLALSLREETAAEALCVLLERLEEISQPLDLFGTKPRNWLEELPALGHLMAQLLSAGPSLASQHALRTLSGFLPGVESKQQELLARLGVTAEAAKLRAVATELPGGPLASPGYLPMLLALLTPAMWQPPGAAQSLVARFPDEDQLDLLEQVLDLLRASSTGCQRRVDSGRFQEFLPQFQELLRLKLWPALRVALQEGPPNAAHGRLATDGALRRAAELLLRISLALQLGMPEDGPLLSTLMLAPAPLPRLALTLALGGDCRGTDGFEEALLEHLARGGVSWRRSGELRAAVWLAADLDPAAVAYVTPYLQHVDAVVQASAWRCLRRLLFRKEKEEDLRQRNACVQRALRALRALDEGSEAFLVAEVLEVLRCSVEATGNEACRQTFESGIMRSDGLVAKCLAVEDLGLRRAALRLLGALLAADYQQAAPNIFKAGLWTLAVAAVPRSKACLDVCSLTTDLVVLLKQGTGEDGQLLFWICSTTPFLERWAEALQVLEASSGERVGRLLLAQMACLRHFIELQPQEDIPLSPLDHFLCSPPVGAALGRALDAEMPPETQQVATAAVAVWAARRMSGARKDIYASDATLGRRVMARLLRLASDGAVAECVSAANLFAASAAAAEAGLRKLEELCSLMTRLKKQQQLVWVMRVFFSMMCSSLVALEGALSAGLLSSALLTLRAAADRDEAVCLEFLEQLPYLASAEEVQAELLQSELLSWLMRLSLKRELSSAAFCRVMDTLCLCSGVLAGKQVLVRYLGQIMEVLLRLAKGPASDHWRTRKLTAAMNFIASLRLCSRSAALLTGTPSGDAGTRRPFSAPLCSGLDLWFDLSEERGVRCAALQLLLNVATNDTAQAKAGVEAWPRLASTLQSRCGRRITLREGILQRLAKVDLHAGELCPEPAEDVNGERGNALA</sequence>
<reference evidence="2" key="1">
    <citation type="submission" date="2023-08" db="EMBL/GenBank/DDBJ databases">
        <authorList>
            <person name="Chen Y."/>
            <person name="Shah S."/>
            <person name="Dougan E. K."/>
            <person name="Thang M."/>
            <person name="Chan C."/>
        </authorList>
    </citation>
    <scope>NUCLEOTIDE SEQUENCE</scope>
</reference>
<dbReference type="EMBL" id="CAUJNA010003284">
    <property type="protein sequence ID" value="CAJ1397981.1"/>
    <property type="molecule type" value="Genomic_DNA"/>
</dbReference>
<dbReference type="InterPro" id="IPR029249">
    <property type="entry name" value="Rotatin_N"/>
</dbReference>
<organism evidence="2 3">
    <name type="scientific">Effrenium voratum</name>
    <dbReference type="NCBI Taxonomy" id="2562239"/>
    <lineage>
        <taxon>Eukaryota</taxon>
        <taxon>Sar</taxon>
        <taxon>Alveolata</taxon>
        <taxon>Dinophyceae</taxon>
        <taxon>Suessiales</taxon>
        <taxon>Symbiodiniaceae</taxon>
        <taxon>Effrenium</taxon>
    </lineage>
</organism>